<protein>
    <recommendedName>
        <fullName evidence="3">PEP-CTERM sorting domain-containing protein</fullName>
    </recommendedName>
</protein>
<proteinExistence type="predicted"/>
<organism evidence="1 2">
    <name type="scientific">Phragmitibacter flavus</name>
    <dbReference type="NCBI Taxonomy" id="2576071"/>
    <lineage>
        <taxon>Bacteria</taxon>
        <taxon>Pseudomonadati</taxon>
        <taxon>Verrucomicrobiota</taxon>
        <taxon>Verrucomicrobiia</taxon>
        <taxon>Verrucomicrobiales</taxon>
        <taxon>Verrucomicrobiaceae</taxon>
        <taxon>Phragmitibacter</taxon>
    </lineage>
</organism>
<dbReference type="EMBL" id="VAUV01000020">
    <property type="protein sequence ID" value="TLD68697.1"/>
    <property type="molecule type" value="Genomic_DNA"/>
</dbReference>
<gene>
    <name evidence="1" type="ORF">FEM03_21165</name>
</gene>
<reference evidence="1 2" key="1">
    <citation type="submission" date="2019-05" db="EMBL/GenBank/DDBJ databases">
        <title>Verrucobacter flavum gen. nov., sp. nov. a new member of the family Verrucomicrobiaceae.</title>
        <authorList>
            <person name="Szuroczki S."/>
            <person name="Abbaszade G."/>
            <person name="Szabo A."/>
            <person name="Felfoldi T."/>
            <person name="Schumann P."/>
            <person name="Boka K."/>
            <person name="Keki Z."/>
            <person name="Toumi M."/>
            <person name="Toth E."/>
        </authorList>
    </citation>
    <scope>NUCLEOTIDE SEQUENCE [LARGE SCALE GENOMIC DNA]</scope>
    <source>
        <strain evidence="1 2">MG-N-17</strain>
    </source>
</reference>
<evidence type="ECO:0008006" key="3">
    <source>
        <dbReference type="Google" id="ProtNLM"/>
    </source>
</evidence>
<comment type="caution">
    <text evidence="1">The sequence shown here is derived from an EMBL/GenBank/DDBJ whole genome shotgun (WGS) entry which is preliminary data.</text>
</comment>
<sequence length="246" mass="25188">MPSTVLAAVTVSLAGPSYNQNFDSLASTGTTNAWVAGTTLPGWHWSSSTNATPATYTATPGTVAQNVVLSAGIPGDRAFGGQNSSSAGHTIYFGLGLTNATGMTHDGFTLSYNGEQWRAIAGAGVDKLTFEYQVFAAGAGSITASGTWTSVSALDFFAPFPTPGTSTPVDGNDDGRVALSGGVVSGLGWDSGEELWLRWTDTTTGSGGSLAMMTVDDVAFAVPEPQRAVLLLLGVAFAGLHRRRVG</sequence>
<keyword evidence="2" id="KW-1185">Reference proteome</keyword>
<accession>A0A5R8K8P0</accession>
<name>A0A5R8K8P0_9BACT</name>
<dbReference type="AlphaFoldDB" id="A0A5R8K8P0"/>
<dbReference type="Proteomes" id="UP000306196">
    <property type="component" value="Unassembled WGS sequence"/>
</dbReference>
<evidence type="ECO:0000313" key="1">
    <source>
        <dbReference type="EMBL" id="TLD68697.1"/>
    </source>
</evidence>
<evidence type="ECO:0000313" key="2">
    <source>
        <dbReference type="Proteomes" id="UP000306196"/>
    </source>
</evidence>